<comment type="cofactor">
    <cofactor evidence="1">
        <name>a divalent metal cation</name>
        <dbReference type="ChEBI" id="CHEBI:60240"/>
    </cofactor>
</comment>
<evidence type="ECO:0000256" key="5">
    <source>
        <dbReference type="ARBA" id="ARBA00022723"/>
    </source>
</evidence>
<dbReference type="PANTHER" id="PTHR22930">
    <property type="match status" value="1"/>
</dbReference>
<name>A0A653BU22_CALMS</name>
<evidence type="ECO:0000256" key="2">
    <source>
        <dbReference type="ARBA" id="ARBA00004123"/>
    </source>
</evidence>
<keyword evidence="7" id="KW-0539">Nucleus</keyword>
<reference evidence="10 11" key="1">
    <citation type="submission" date="2019-01" db="EMBL/GenBank/DDBJ databases">
        <authorList>
            <person name="Sayadi A."/>
        </authorList>
    </citation>
    <scope>NUCLEOTIDE SEQUENCE [LARGE SCALE GENOMIC DNA]</scope>
</reference>
<sequence>MCNLKLIARSSKSLKDPNPISSTMSMITTKYPISIDIEKAKEINMPTEFIAKRNGTNVEDVHQHGRVLCKKEAIDWWVEKNIQPDEQDLKLINLIYDLPRKEVKDYFSIDWRHSSVKFGKPTIDRILIKTRNPKIDIDQNLRASALKQLLCPDYVIPYSKIPRDAMDSLQKYVDVNLETNICLQKQIRLLLEHMDPKKKTLPVLPGSIELASQCKHAILGSAYIVTNIKAAIEQKEDLQRLLDKFGKLLIRACTRQKAPLSEVYEVIKTTKIYGIIVRDLIVRENIHETSSIQWMKAVCGFPIIVESTRRGFTASPMKANTHVIKRRNKSGLVYNEYKGHEEVRFKHGGIRGTFFHNGDIIMSISCNITDKDSLLQTLTEIAIYCRYEFTFTRSKNIRGVMNEVRDRIMADPDGFLRTRKGNFRAFRETGMKPLHVGILTLLEYTEYSAYVCKNPSIDHVNYSIKLGNHSQYLEVREDPTDPSYVFDENIDCKHRMMIEHFNFKRLIKNRVEFYLQNWKALREEIKMNQNFTWHNQAVNKFLTIQSRGFSYLTRLLITSIIDDHDINKVLTSFLYCFAGMDPIKEDTRGVMTTRTGHVVDIRGNEGILVYHNEELNSKSKLLPLRPFLENGIMRVGAKGRTRRFKKRPINRDRRRTGNYSYYLNMKQWDTDQFFKYTRMTIPVFDKLLAKIRTKIQRQYRSDGISPEERLVITLQYLSQGTSMQAVAWTFHTGHSTIHYIIHETCKALWDVLASEYLETPETPEKWEEIFRGFQDKWNFPHCLGSIDGKHINIQAPPRSGSLFYNYKKHFSIVLLGACDADYKFTYVDIGAYGSQSDGGVLRNSVFGQRMENNDINIPRDKCLPGTNIVMPYFFVGDEAFPLKKYIMRPYPGKHLSNTQKIFNYRLSRARQVIENTFGIMVSRWRILKRPINAQVENIDNTVKGIVTLHNYCQTELSGPGNDIYCPPNFVDREGEENGGWGAEQETLPSVGRLGANVAKRFVYDLRNTLAHYFLSDEGKVSWQERAITAHL</sequence>
<dbReference type="Pfam" id="PF13359">
    <property type="entry name" value="DDE_Tnp_4"/>
    <property type="match status" value="1"/>
</dbReference>
<evidence type="ECO:0000256" key="6">
    <source>
        <dbReference type="ARBA" id="ARBA00022801"/>
    </source>
</evidence>
<evidence type="ECO:0000256" key="1">
    <source>
        <dbReference type="ARBA" id="ARBA00001968"/>
    </source>
</evidence>
<evidence type="ECO:0000259" key="8">
    <source>
        <dbReference type="Pfam" id="PF13359"/>
    </source>
</evidence>
<evidence type="ECO:0000256" key="4">
    <source>
        <dbReference type="ARBA" id="ARBA00022722"/>
    </source>
</evidence>
<feature type="domain" description="DUF8040" evidence="9">
    <location>
        <begin position="670"/>
        <end position="748"/>
    </location>
</feature>
<evidence type="ECO:0000256" key="3">
    <source>
        <dbReference type="ARBA" id="ARBA00006958"/>
    </source>
</evidence>
<feature type="domain" description="DDE Tnp4" evidence="8">
    <location>
        <begin position="786"/>
        <end position="950"/>
    </location>
</feature>
<evidence type="ECO:0000256" key="7">
    <source>
        <dbReference type="ARBA" id="ARBA00023242"/>
    </source>
</evidence>
<evidence type="ECO:0000313" key="11">
    <source>
        <dbReference type="Proteomes" id="UP000410492"/>
    </source>
</evidence>
<dbReference type="EMBL" id="CAACVG010004553">
    <property type="protein sequence ID" value="VEN38467.1"/>
    <property type="molecule type" value="Genomic_DNA"/>
</dbReference>
<keyword evidence="4" id="KW-0540">Nuclease</keyword>
<dbReference type="Proteomes" id="UP000410492">
    <property type="component" value="Unassembled WGS sequence"/>
</dbReference>
<dbReference type="InterPro" id="IPR027806">
    <property type="entry name" value="HARBI1_dom"/>
</dbReference>
<accession>A0A653BU22</accession>
<evidence type="ECO:0000313" key="10">
    <source>
        <dbReference type="EMBL" id="VEN38467.1"/>
    </source>
</evidence>
<dbReference type="PANTHER" id="PTHR22930:SF269">
    <property type="entry name" value="NUCLEASE HARBI1-LIKE PROTEIN"/>
    <property type="match status" value="1"/>
</dbReference>
<dbReference type="GO" id="GO:0046872">
    <property type="term" value="F:metal ion binding"/>
    <property type="evidence" value="ECO:0007669"/>
    <property type="project" value="UniProtKB-KW"/>
</dbReference>
<dbReference type="OrthoDB" id="6582319at2759"/>
<dbReference type="InterPro" id="IPR058353">
    <property type="entry name" value="DUF8040"/>
</dbReference>
<protein>
    <submittedName>
        <fullName evidence="10">Uncharacterized protein</fullName>
    </submittedName>
</protein>
<comment type="subcellular location">
    <subcellularLocation>
        <location evidence="2">Nucleus</location>
    </subcellularLocation>
</comment>
<gene>
    <name evidence="10" type="ORF">CALMAC_LOCUS3360</name>
</gene>
<keyword evidence="6" id="KW-0378">Hydrolase</keyword>
<dbReference type="GO" id="GO:0016787">
    <property type="term" value="F:hydrolase activity"/>
    <property type="evidence" value="ECO:0007669"/>
    <property type="project" value="UniProtKB-KW"/>
</dbReference>
<keyword evidence="11" id="KW-1185">Reference proteome</keyword>
<dbReference type="Pfam" id="PF26138">
    <property type="entry name" value="DUF8040"/>
    <property type="match status" value="1"/>
</dbReference>
<dbReference type="GO" id="GO:0005634">
    <property type="term" value="C:nucleus"/>
    <property type="evidence" value="ECO:0007669"/>
    <property type="project" value="UniProtKB-SubCell"/>
</dbReference>
<proteinExistence type="inferred from homology"/>
<evidence type="ECO:0000259" key="9">
    <source>
        <dbReference type="Pfam" id="PF26138"/>
    </source>
</evidence>
<keyword evidence="5" id="KW-0479">Metal-binding</keyword>
<dbReference type="GO" id="GO:0004518">
    <property type="term" value="F:nuclease activity"/>
    <property type="evidence" value="ECO:0007669"/>
    <property type="project" value="UniProtKB-KW"/>
</dbReference>
<dbReference type="AlphaFoldDB" id="A0A653BU22"/>
<organism evidence="10 11">
    <name type="scientific">Callosobruchus maculatus</name>
    <name type="common">Southern cowpea weevil</name>
    <name type="synonym">Pulse bruchid</name>
    <dbReference type="NCBI Taxonomy" id="64391"/>
    <lineage>
        <taxon>Eukaryota</taxon>
        <taxon>Metazoa</taxon>
        <taxon>Ecdysozoa</taxon>
        <taxon>Arthropoda</taxon>
        <taxon>Hexapoda</taxon>
        <taxon>Insecta</taxon>
        <taxon>Pterygota</taxon>
        <taxon>Neoptera</taxon>
        <taxon>Endopterygota</taxon>
        <taxon>Coleoptera</taxon>
        <taxon>Polyphaga</taxon>
        <taxon>Cucujiformia</taxon>
        <taxon>Chrysomeloidea</taxon>
        <taxon>Chrysomelidae</taxon>
        <taxon>Bruchinae</taxon>
        <taxon>Bruchini</taxon>
        <taxon>Callosobruchus</taxon>
    </lineage>
</organism>
<comment type="similarity">
    <text evidence="3">Belongs to the HARBI1 family.</text>
</comment>
<dbReference type="InterPro" id="IPR045249">
    <property type="entry name" value="HARBI1-like"/>
</dbReference>